<dbReference type="InterPro" id="IPR001789">
    <property type="entry name" value="Sig_transdc_resp-reg_receiver"/>
</dbReference>
<proteinExistence type="predicted"/>
<keyword evidence="1 2" id="KW-0597">Phosphoprotein</keyword>
<dbReference type="PROSITE" id="PS50110">
    <property type="entry name" value="RESPONSE_REGULATORY"/>
    <property type="match status" value="1"/>
</dbReference>
<dbReference type="InterPro" id="IPR011006">
    <property type="entry name" value="CheY-like_superfamily"/>
</dbReference>
<feature type="domain" description="Response regulatory" evidence="3">
    <location>
        <begin position="5"/>
        <end position="119"/>
    </location>
</feature>
<reference evidence="5" key="1">
    <citation type="journal article" date="2019" name="Int. J. Syst. Evol. Microbiol.">
        <title>The Global Catalogue of Microorganisms (GCM) 10K type strain sequencing project: providing services to taxonomists for standard genome sequencing and annotation.</title>
        <authorList>
            <consortium name="The Broad Institute Genomics Platform"/>
            <consortium name="The Broad Institute Genome Sequencing Center for Infectious Disease"/>
            <person name="Wu L."/>
            <person name="Ma J."/>
        </authorList>
    </citation>
    <scope>NUCLEOTIDE SEQUENCE [LARGE SCALE GENOMIC DNA]</scope>
    <source>
        <strain evidence="5">NBRC 112416</strain>
    </source>
</reference>
<dbReference type="InterPro" id="IPR050595">
    <property type="entry name" value="Bact_response_regulator"/>
</dbReference>
<organism evidence="4 5">
    <name type="scientific">Devosia nitrariae</name>
    <dbReference type="NCBI Taxonomy" id="2071872"/>
    <lineage>
        <taxon>Bacteria</taxon>
        <taxon>Pseudomonadati</taxon>
        <taxon>Pseudomonadota</taxon>
        <taxon>Alphaproteobacteria</taxon>
        <taxon>Hyphomicrobiales</taxon>
        <taxon>Devosiaceae</taxon>
        <taxon>Devosia</taxon>
    </lineage>
</organism>
<dbReference type="Gene3D" id="3.40.50.2300">
    <property type="match status" value="1"/>
</dbReference>
<dbReference type="EMBL" id="BSNS01000020">
    <property type="protein sequence ID" value="GLQ56588.1"/>
    <property type="molecule type" value="Genomic_DNA"/>
</dbReference>
<dbReference type="Proteomes" id="UP001156691">
    <property type="component" value="Unassembled WGS sequence"/>
</dbReference>
<evidence type="ECO:0000313" key="4">
    <source>
        <dbReference type="EMBL" id="GLQ56588.1"/>
    </source>
</evidence>
<evidence type="ECO:0000256" key="2">
    <source>
        <dbReference type="PROSITE-ProRule" id="PRU00169"/>
    </source>
</evidence>
<evidence type="ECO:0000313" key="5">
    <source>
        <dbReference type="Proteomes" id="UP001156691"/>
    </source>
</evidence>
<gene>
    <name evidence="4" type="ORF">GCM10010862_38470</name>
</gene>
<evidence type="ECO:0000256" key="1">
    <source>
        <dbReference type="ARBA" id="ARBA00022553"/>
    </source>
</evidence>
<name>A0ABQ5WA38_9HYPH</name>
<dbReference type="Pfam" id="PF00072">
    <property type="entry name" value="Response_reg"/>
    <property type="match status" value="1"/>
</dbReference>
<dbReference type="RefSeq" id="WP_284341980.1">
    <property type="nucleotide sequence ID" value="NZ_BSNS01000020.1"/>
</dbReference>
<dbReference type="PANTHER" id="PTHR44591">
    <property type="entry name" value="STRESS RESPONSE REGULATOR PROTEIN 1"/>
    <property type="match status" value="1"/>
</dbReference>
<accession>A0ABQ5WA38</accession>
<comment type="caution">
    <text evidence="4">The sequence shown here is derived from an EMBL/GenBank/DDBJ whole genome shotgun (WGS) entry which is preliminary data.</text>
</comment>
<evidence type="ECO:0000259" key="3">
    <source>
        <dbReference type="PROSITE" id="PS50110"/>
    </source>
</evidence>
<sequence length="123" mass="13476">MPQAIVHVIDDDEAVRDSLDFLLGANQFQVKTYTSGRQFLETWSAERAACVICDIRMPELSGLEVVSELRRRGYDLPVIIMTGHGDMALAAEVTEAGADGLLEKPFSEESLLAALHSVLSRSI</sequence>
<feature type="modified residue" description="4-aspartylphosphate" evidence="2">
    <location>
        <position position="54"/>
    </location>
</feature>
<dbReference type="SMART" id="SM00448">
    <property type="entry name" value="REC"/>
    <property type="match status" value="1"/>
</dbReference>
<protein>
    <recommendedName>
        <fullName evidence="3">Response regulatory domain-containing protein</fullName>
    </recommendedName>
</protein>
<keyword evidence="5" id="KW-1185">Reference proteome</keyword>
<dbReference type="SUPFAM" id="SSF52172">
    <property type="entry name" value="CheY-like"/>
    <property type="match status" value="1"/>
</dbReference>
<dbReference type="PANTHER" id="PTHR44591:SF25">
    <property type="entry name" value="CHEMOTAXIS TWO-COMPONENT RESPONSE REGULATOR"/>
    <property type="match status" value="1"/>
</dbReference>